<name>A0A8B6FUV2_MYTGA</name>
<keyword evidence="5" id="KW-1185">Reference proteome</keyword>
<dbReference type="InterPro" id="IPR039902">
    <property type="entry name" value="CCDC148/CCDC112"/>
</dbReference>
<organism evidence="4 5">
    <name type="scientific">Mytilus galloprovincialis</name>
    <name type="common">Mediterranean mussel</name>
    <dbReference type="NCBI Taxonomy" id="29158"/>
    <lineage>
        <taxon>Eukaryota</taxon>
        <taxon>Metazoa</taxon>
        <taxon>Spiralia</taxon>
        <taxon>Lophotrochozoa</taxon>
        <taxon>Mollusca</taxon>
        <taxon>Bivalvia</taxon>
        <taxon>Autobranchia</taxon>
        <taxon>Pteriomorphia</taxon>
        <taxon>Mytilida</taxon>
        <taxon>Mytiloidea</taxon>
        <taxon>Mytilidae</taxon>
        <taxon>Mytilinae</taxon>
        <taxon>Mytilus</taxon>
    </lineage>
</organism>
<evidence type="ECO:0000313" key="4">
    <source>
        <dbReference type="EMBL" id="VDI53889.1"/>
    </source>
</evidence>
<dbReference type="AlphaFoldDB" id="A0A8B6FUV2"/>
<evidence type="ECO:0000256" key="3">
    <source>
        <dbReference type="SAM" id="MobiDB-lite"/>
    </source>
</evidence>
<dbReference type="EMBL" id="UYJE01007341">
    <property type="protein sequence ID" value="VDI53889.1"/>
    <property type="molecule type" value="Genomic_DNA"/>
</dbReference>
<evidence type="ECO:0000256" key="1">
    <source>
        <dbReference type="ARBA" id="ARBA00023054"/>
    </source>
</evidence>
<sequence length="616" mass="73155">MTSKQVDPFVMQYTSHDTDTLVNKATNGVRSNKYKAVDYDKLRLLAAEKKFSAHKSLLKVKKIEQLSKQTKENTLLKQHKLVWNKELIRLNNLRKRLQSDIDVHRGVNLTQGNPCCSLFEDFEDFEASLDIEFAKFKASTTQPVWNLREDLQYWLQENMEDLRMGSPDTVQKHNEIQCTIDNVKGQQKMVLEKLHHQQICLEQELGMGFLATITPNEDSQKVHVEGGIPEEAYDLECSDFDLKVSVLQEFILMDEKFRERLKYLEEEHSKILKLGRNGGWSDDDHYVFTVIYEQYPHEMKNRRKMIIDRLQRHLPKKLRADLVSHEEWCDSNKYFRERKKALMVAWQKGRSALYHKAESIFTEAEMAAQLDEVKAEYNRKQRQVREVLHEKIRNFREQQMEALIIQHKMESEKLQAVRERLKMEAELETKKRAHEKEQVAKFHEEIEKKQQKQAEKDQKRYDELQAQLAEQAIFDQERIKYRAEQLDAKIEERKYLEEEKKQAEIEKEERLEALREQVRVVAESDPHRILQQTEAWQNRYAENEDDIDIQKPLFNVIGFTSKQITSDPRMKLEARLRDAGLHNTDYARQIMSKVPPPQPPRRDMESTVFKKNLNNT</sequence>
<evidence type="ECO:0000256" key="2">
    <source>
        <dbReference type="SAM" id="Coils"/>
    </source>
</evidence>
<feature type="region of interest" description="Disordered" evidence="3">
    <location>
        <begin position="591"/>
        <end position="616"/>
    </location>
</feature>
<feature type="coiled-coil region" evidence="2">
    <location>
        <begin position="363"/>
        <end position="517"/>
    </location>
</feature>
<dbReference type="OrthoDB" id="448087at2759"/>
<protein>
    <recommendedName>
        <fullName evidence="6">Coiled-coil domain-containing protein 148</fullName>
    </recommendedName>
</protein>
<evidence type="ECO:0000313" key="5">
    <source>
        <dbReference type="Proteomes" id="UP000596742"/>
    </source>
</evidence>
<dbReference type="PANTHER" id="PTHR21549:SF1">
    <property type="entry name" value="COILED-COIL DOMAIN-CONTAINING PROTEIN 148"/>
    <property type="match status" value="1"/>
</dbReference>
<proteinExistence type="predicted"/>
<gene>
    <name evidence="4" type="ORF">MGAL_10B016760</name>
</gene>
<dbReference type="PANTHER" id="PTHR21549">
    <property type="entry name" value="MUTATED IN BLADDER CANCER 1"/>
    <property type="match status" value="1"/>
</dbReference>
<accession>A0A8B6FUV2</accession>
<evidence type="ECO:0008006" key="6">
    <source>
        <dbReference type="Google" id="ProtNLM"/>
    </source>
</evidence>
<keyword evidence="1 2" id="KW-0175">Coiled coil</keyword>
<reference evidence="4" key="1">
    <citation type="submission" date="2018-11" db="EMBL/GenBank/DDBJ databases">
        <authorList>
            <person name="Alioto T."/>
            <person name="Alioto T."/>
        </authorList>
    </citation>
    <scope>NUCLEOTIDE SEQUENCE</scope>
</reference>
<comment type="caution">
    <text evidence="4">The sequence shown here is derived from an EMBL/GenBank/DDBJ whole genome shotgun (WGS) entry which is preliminary data.</text>
</comment>
<dbReference type="Proteomes" id="UP000596742">
    <property type="component" value="Unassembled WGS sequence"/>
</dbReference>